<name>A0A3N5DLG9_9SPHN</name>
<feature type="compositionally biased region" description="Low complexity" evidence="1">
    <location>
        <begin position="120"/>
        <end position="156"/>
    </location>
</feature>
<dbReference type="PROSITE" id="PS00018">
    <property type="entry name" value="EF_HAND_1"/>
    <property type="match status" value="1"/>
</dbReference>
<dbReference type="Gene3D" id="1.10.238.10">
    <property type="entry name" value="EF-hand"/>
    <property type="match status" value="1"/>
</dbReference>
<feature type="region of interest" description="Disordered" evidence="1">
    <location>
        <begin position="81"/>
        <end position="156"/>
    </location>
</feature>
<evidence type="ECO:0000256" key="1">
    <source>
        <dbReference type="SAM" id="MobiDB-lite"/>
    </source>
</evidence>
<feature type="compositionally biased region" description="Low complexity" evidence="1">
    <location>
        <begin position="97"/>
        <end position="106"/>
    </location>
</feature>
<dbReference type="EMBL" id="RPFZ01000001">
    <property type="protein sequence ID" value="RPF72532.1"/>
    <property type="molecule type" value="Genomic_DNA"/>
</dbReference>
<evidence type="ECO:0000313" key="3">
    <source>
        <dbReference type="EMBL" id="RPF72532.1"/>
    </source>
</evidence>
<dbReference type="InterPro" id="IPR011992">
    <property type="entry name" value="EF-hand-dom_pair"/>
</dbReference>
<keyword evidence="2" id="KW-0732">Signal</keyword>
<proteinExistence type="predicted"/>
<dbReference type="PROSITE" id="PS51257">
    <property type="entry name" value="PROKAR_LIPOPROTEIN"/>
    <property type="match status" value="1"/>
</dbReference>
<gene>
    <name evidence="3" type="ORF">EG799_13515</name>
</gene>
<dbReference type="SUPFAM" id="SSF47473">
    <property type="entry name" value="EF-hand"/>
    <property type="match status" value="1"/>
</dbReference>
<dbReference type="OrthoDB" id="7427830at2"/>
<feature type="compositionally biased region" description="Gly residues" evidence="1">
    <location>
        <begin position="107"/>
        <end position="119"/>
    </location>
</feature>
<dbReference type="RefSeq" id="WP_123882319.1">
    <property type="nucleotide sequence ID" value="NZ_RPFZ01000001.1"/>
</dbReference>
<dbReference type="InterPro" id="IPR018247">
    <property type="entry name" value="EF_Hand_1_Ca_BS"/>
</dbReference>
<evidence type="ECO:0000256" key="2">
    <source>
        <dbReference type="SAM" id="SignalP"/>
    </source>
</evidence>
<feature type="chain" id="PRO_5018042149" description="EF-hand domain-containing protein" evidence="2">
    <location>
        <begin position="19"/>
        <end position="240"/>
    </location>
</feature>
<protein>
    <recommendedName>
        <fullName evidence="5">EF-hand domain-containing protein</fullName>
    </recommendedName>
</protein>
<organism evidence="3 4">
    <name type="scientific">Aurantiacibacter spongiae</name>
    <dbReference type="NCBI Taxonomy" id="2488860"/>
    <lineage>
        <taxon>Bacteria</taxon>
        <taxon>Pseudomonadati</taxon>
        <taxon>Pseudomonadota</taxon>
        <taxon>Alphaproteobacteria</taxon>
        <taxon>Sphingomonadales</taxon>
        <taxon>Erythrobacteraceae</taxon>
        <taxon>Aurantiacibacter</taxon>
    </lineage>
</organism>
<evidence type="ECO:0000313" key="4">
    <source>
        <dbReference type="Proteomes" id="UP000275232"/>
    </source>
</evidence>
<comment type="caution">
    <text evidence="3">The sequence shown here is derived from an EMBL/GenBank/DDBJ whole genome shotgun (WGS) entry which is preliminary data.</text>
</comment>
<dbReference type="AlphaFoldDB" id="A0A3N5DLG9"/>
<reference evidence="3 4" key="1">
    <citation type="submission" date="2018-11" db="EMBL/GenBank/DDBJ databases">
        <title>Erythrobacter spongiae sp. nov., isolated from a marine sponge.</title>
        <authorList>
            <person name="Zhuang L."/>
            <person name="Luo L."/>
        </authorList>
    </citation>
    <scope>NUCLEOTIDE SEQUENCE [LARGE SCALE GENOMIC DNA]</scope>
    <source>
        <strain evidence="3 4">HN-E23</strain>
    </source>
</reference>
<accession>A0A3N5DLG9</accession>
<sequence>MKKIIATLFVSAAALSLAACDSEDVENTPVDDVDEIVDNDVNDDAYPVAGDLNADQQANYDAMDRQAVSDEYDANMADMQSATNAGGGMADGATSAGSNDSMSTGSGNSGTSGSTGGGSMTDDGSDSAASGSNGGSSMAGANGGSSMSGSASGNSMPARNQMDFAYLDRNDDGQLSVAEYAIWALPTNPNPPAPNDALAPHLTQDQINQAGQTFFYFDEDGDTYLSPGEFQAARNSGRTA</sequence>
<feature type="signal peptide" evidence="2">
    <location>
        <begin position="1"/>
        <end position="18"/>
    </location>
</feature>
<evidence type="ECO:0008006" key="5">
    <source>
        <dbReference type="Google" id="ProtNLM"/>
    </source>
</evidence>
<dbReference type="Proteomes" id="UP000275232">
    <property type="component" value="Unassembled WGS sequence"/>
</dbReference>
<keyword evidence="4" id="KW-1185">Reference proteome</keyword>